<keyword evidence="3" id="KW-0472">Membrane</keyword>
<sequence length="232" mass="25447">MTSDPTGTGSAGPDDVQPVGMQRSKGLFGVADTGDTSGFGGLVQATPSAGEIVSTPAPLGGYFDEIVGALREAHGDEITRAVIVDRGELTIHIAPDRLAEVCQTMRDDESLRFELCNSVSGVDYPDQRNRLHVAYHLTSMTYRRRVRLETAVGLDNPTVQSVTAVYPTADWQEREAYDMFGVVFEGHPHLTRILMPDDWEGFPQRKDYPLGGIAVEYKGAHIPPPDERRAYK</sequence>
<dbReference type="SUPFAM" id="SSF143243">
    <property type="entry name" value="Nqo5-like"/>
    <property type="match status" value="1"/>
</dbReference>
<comment type="catalytic activity">
    <reaction evidence="3">
        <text>a quinone + NADH + 5 H(+)(in) = a quinol + NAD(+) + 4 H(+)(out)</text>
        <dbReference type="Rhea" id="RHEA:57888"/>
        <dbReference type="ChEBI" id="CHEBI:15378"/>
        <dbReference type="ChEBI" id="CHEBI:24646"/>
        <dbReference type="ChEBI" id="CHEBI:57540"/>
        <dbReference type="ChEBI" id="CHEBI:57945"/>
        <dbReference type="ChEBI" id="CHEBI:132124"/>
    </reaction>
</comment>
<dbReference type="EC" id="7.1.1.-" evidence="3"/>
<proteinExistence type="inferred from homology"/>
<name>A0A9W6G3X8_9ACTN</name>
<evidence type="ECO:0000259" key="5">
    <source>
        <dbReference type="Pfam" id="PF00329"/>
    </source>
</evidence>
<comment type="function">
    <text evidence="3">NDH-1 shuttles electrons from NADH, via FMN and iron-sulfur (Fe-S) centers, to quinones in the respiratory chain. The immediate electron acceptor for the enzyme in this species is believed to be a menaquinone. Couples the redox reaction to proton translocation (for every two electrons transferred, four hydrogen ions are translocated across the cytoplasmic membrane), and thus conserves the redox energy in a proton gradient.</text>
</comment>
<dbReference type="Gene3D" id="3.30.460.80">
    <property type="entry name" value="NADH:ubiquinone oxidoreductase, 30kDa subunit"/>
    <property type="match status" value="1"/>
</dbReference>
<evidence type="ECO:0000256" key="2">
    <source>
        <dbReference type="ARBA" id="ARBA00022448"/>
    </source>
</evidence>
<dbReference type="EMBL" id="BSDT01000001">
    <property type="protein sequence ID" value="GLI40549.1"/>
    <property type="molecule type" value="Genomic_DNA"/>
</dbReference>
<evidence type="ECO:0000256" key="3">
    <source>
        <dbReference type="HAMAP-Rule" id="MF_01357"/>
    </source>
</evidence>
<organism evidence="6 7">
    <name type="scientific">Glycomyces algeriensis</name>
    <dbReference type="NCBI Taxonomy" id="256037"/>
    <lineage>
        <taxon>Bacteria</taxon>
        <taxon>Bacillati</taxon>
        <taxon>Actinomycetota</taxon>
        <taxon>Actinomycetes</taxon>
        <taxon>Glycomycetales</taxon>
        <taxon>Glycomycetaceae</taxon>
        <taxon>Glycomyces</taxon>
    </lineage>
</organism>
<evidence type="ECO:0000313" key="6">
    <source>
        <dbReference type="EMBL" id="GLI40549.1"/>
    </source>
</evidence>
<comment type="caution">
    <text evidence="6">The sequence shown here is derived from an EMBL/GenBank/DDBJ whole genome shotgun (WGS) entry which is preliminary data.</text>
</comment>
<keyword evidence="3" id="KW-1003">Cell membrane</keyword>
<dbReference type="NCBIfam" id="TIGR01961">
    <property type="entry name" value="NuoC_fam"/>
    <property type="match status" value="1"/>
</dbReference>
<comment type="subcellular location">
    <subcellularLocation>
        <location evidence="3">Cell membrane</location>
        <topology evidence="3">Peripheral membrane protein</topology>
        <orientation evidence="3">Cytoplasmic side</orientation>
    </subcellularLocation>
</comment>
<dbReference type="NCBIfam" id="NF005856">
    <property type="entry name" value="PRK07785.1"/>
    <property type="match status" value="1"/>
</dbReference>
<evidence type="ECO:0000256" key="1">
    <source>
        <dbReference type="ARBA" id="ARBA00007569"/>
    </source>
</evidence>
<dbReference type="Proteomes" id="UP001144313">
    <property type="component" value="Unassembled WGS sequence"/>
</dbReference>
<protein>
    <recommendedName>
        <fullName evidence="3">NADH-quinone oxidoreductase subunit C</fullName>
        <ecNumber evidence="3">7.1.1.-</ecNumber>
    </recommendedName>
    <alternativeName>
        <fullName evidence="3">NADH dehydrogenase I subunit C</fullName>
    </alternativeName>
    <alternativeName>
        <fullName evidence="3">NDH-1 subunit C</fullName>
    </alternativeName>
</protein>
<accession>A0A9W6G3X8</accession>
<dbReference type="AlphaFoldDB" id="A0A9W6G3X8"/>
<dbReference type="GO" id="GO:0008137">
    <property type="term" value="F:NADH dehydrogenase (ubiquinone) activity"/>
    <property type="evidence" value="ECO:0007669"/>
    <property type="project" value="InterPro"/>
</dbReference>
<keyword evidence="3" id="KW-0874">Quinone</keyword>
<dbReference type="GO" id="GO:0048038">
    <property type="term" value="F:quinone binding"/>
    <property type="evidence" value="ECO:0007669"/>
    <property type="project" value="UniProtKB-KW"/>
</dbReference>
<dbReference type="InterPro" id="IPR037232">
    <property type="entry name" value="NADH_quin_OxRdtase_su_C/D-like"/>
</dbReference>
<dbReference type="HAMAP" id="MF_01357">
    <property type="entry name" value="NDH1_NuoC"/>
    <property type="match status" value="1"/>
</dbReference>
<feature type="domain" description="NADH:ubiquinone oxidoreductase 30kDa subunit" evidence="5">
    <location>
        <begin position="91"/>
        <end position="212"/>
    </location>
</feature>
<dbReference type="PANTHER" id="PTHR10884:SF14">
    <property type="entry name" value="NADH DEHYDROGENASE [UBIQUINONE] IRON-SULFUR PROTEIN 3, MITOCHONDRIAL"/>
    <property type="match status" value="1"/>
</dbReference>
<dbReference type="RefSeq" id="WP_270117282.1">
    <property type="nucleotide sequence ID" value="NZ_BAAAOL010000009.1"/>
</dbReference>
<gene>
    <name evidence="3 6" type="primary">nuoC</name>
    <name evidence="6" type="ORF">GALLR39Z86_03990</name>
</gene>
<keyword evidence="7" id="KW-1185">Reference proteome</keyword>
<reference evidence="6" key="1">
    <citation type="submission" date="2022-12" db="EMBL/GenBank/DDBJ databases">
        <title>Reference genome sequencing for broad-spectrum identification of bacterial and archaeal isolates by mass spectrometry.</title>
        <authorList>
            <person name="Sekiguchi Y."/>
            <person name="Tourlousse D.M."/>
        </authorList>
    </citation>
    <scope>NUCLEOTIDE SEQUENCE</scope>
    <source>
        <strain evidence="6">LLR39Z86</strain>
    </source>
</reference>
<keyword evidence="2 3" id="KW-0813">Transport</keyword>
<dbReference type="InterPro" id="IPR001268">
    <property type="entry name" value="NADH_UbQ_OxRdtase_30kDa_su"/>
</dbReference>
<evidence type="ECO:0000256" key="4">
    <source>
        <dbReference type="SAM" id="MobiDB-lite"/>
    </source>
</evidence>
<dbReference type="Pfam" id="PF00329">
    <property type="entry name" value="Complex1_30kDa"/>
    <property type="match status" value="1"/>
</dbReference>
<dbReference type="InterPro" id="IPR010218">
    <property type="entry name" value="NADH_DH_suC"/>
</dbReference>
<keyword evidence="3" id="KW-0520">NAD</keyword>
<dbReference type="GO" id="GO:0005886">
    <property type="term" value="C:plasma membrane"/>
    <property type="evidence" value="ECO:0007669"/>
    <property type="project" value="UniProtKB-SubCell"/>
</dbReference>
<dbReference type="PANTHER" id="PTHR10884">
    <property type="entry name" value="NADH DEHYDROGENASE UBIQUINONE IRON-SULFUR PROTEIN 3"/>
    <property type="match status" value="1"/>
</dbReference>
<keyword evidence="3" id="KW-1278">Translocase</keyword>
<evidence type="ECO:0000313" key="7">
    <source>
        <dbReference type="Proteomes" id="UP001144313"/>
    </source>
</evidence>
<comment type="subunit">
    <text evidence="3">NDH-1 is composed of 14 different subunits. Subunits NuoB, C, D, E, F, and G constitute the peripheral sector of the complex.</text>
</comment>
<feature type="region of interest" description="Disordered" evidence="4">
    <location>
        <begin position="1"/>
        <end position="21"/>
    </location>
</feature>
<dbReference type="GO" id="GO:0050136">
    <property type="term" value="F:NADH dehydrogenase (quinone) (non-electrogenic) activity"/>
    <property type="evidence" value="ECO:0007669"/>
    <property type="project" value="UniProtKB-UniRule"/>
</dbReference>
<comment type="similarity">
    <text evidence="1 3">Belongs to the complex I 30 kDa subunit family.</text>
</comment>